<dbReference type="Pfam" id="PF02657">
    <property type="entry name" value="SufE"/>
    <property type="match status" value="1"/>
</dbReference>
<keyword evidence="3" id="KW-0808">Transferase</keyword>
<organism evidence="3 4">
    <name type="scientific">Apostasia shenzhenica</name>
    <dbReference type="NCBI Taxonomy" id="1088818"/>
    <lineage>
        <taxon>Eukaryota</taxon>
        <taxon>Viridiplantae</taxon>
        <taxon>Streptophyta</taxon>
        <taxon>Embryophyta</taxon>
        <taxon>Tracheophyta</taxon>
        <taxon>Spermatophyta</taxon>
        <taxon>Magnoliopsida</taxon>
        <taxon>Liliopsida</taxon>
        <taxon>Asparagales</taxon>
        <taxon>Orchidaceae</taxon>
        <taxon>Apostasioideae</taxon>
        <taxon>Apostasia</taxon>
    </lineage>
</organism>
<name>A0A2I0AQI4_9ASPA</name>
<dbReference type="PANTHER" id="PTHR43597:SF6">
    <property type="entry name" value="FE-S METABOLISM ASSOCIATED DOMAIN-CONTAINING PROTEIN"/>
    <property type="match status" value="1"/>
</dbReference>
<evidence type="ECO:0000256" key="1">
    <source>
        <dbReference type="SAM" id="MobiDB-lite"/>
    </source>
</evidence>
<protein>
    <submittedName>
        <fullName evidence="3">SufE-like protein, chloroplastic</fullName>
        <ecNumber evidence="3">2.5.1.72</ecNumber>
    </submittedName>
</protein>
<dbReference type="PANTHER" id="PTHR43597">
    <property type="entry name" value="SULFUR ACCEPTOR PROTEIN CSDE"/>
    <property type="match status" value="1"/>
</dbReference>
<dbReference type="SUPFAM" id="SSF82649">
    <property type="entry name" value="SufE/NifU"/>
    <property type="match status" value="1"/>
</dbReference>
<keyword evidence="4" id="KW-1185">Reference proteome</keyword>
<dbReference type="OrthoDB" id="411584at2759"/>
<dbReference type="InterPro" id="IPR003808">
    <property type="entry name" value="Fe-S_metab-assoc_dom"/>
</dbReference>
<accession>A0A2I0AQI4</accession>
<dbReference type="Proteomes" id="UP000236161">
    <property type="component" value="Unassembled WGS sequence"/>
</dbReference>
<evidence type="ECO:0000313" key="3">
    <source>
        <dbReference type="EMBL" id="PKA57804.1"/>
    </source>
</evidence>
<dbReference type="Gene3D" id="3.90.1010.10">
    <property type="match status" value="1"/>
</dbReference>
<feature type="domain" description="Fe-S metabolism associated" evidence="2">
    <location>
        <begin position="63"/>
        <end position="185"/>
    </location>
</feature>
<sequence>MDSSAAASSARLLLNPNPSTFHLPRRRPRQPRSPYLLRCSAAPPFLSCSTSPASAARLHRLASEFRSLPEPVDRVKLLLSYASGLHPFPDADRVPSNRVPGCTAEVWLSARIDAVGRMRFAADSDSEITRGFCACLLTVVDGEPPEEVLAMRADDLADLNVVGSTSRAARSRVNTWQNVLVSMQHRTRALVAEETGRRQPVDPFPARISSMGGEESRSARF</sequence>
<gene>
    <name evidence="3" type="ORF">AXF42_Ash015182</name>
</gene>
<proteinExistence type="predicted"/>
<reference evidence="3 4" key="1">
    <citation type="journal article" date="2017" name="Nature">
        <title>The Apostasia genome and the evolution of orchids.</title>
        <authorList>
            <person name="Zhang G.Q."/>
            <person name="Liu K.W."/>
            <person name="Li Z."/>
            <person name="Lohaus R."/>
            <person name="Hsiao Y.Y."/>
            <person name="Niu S.C."/>
            <person name="Wang J.Y."/>
            <person name="Lin Y.C."/>
            <person name="Xu Q."/>
            <person name="Chen L.J."/>
            <person name="Yoshida K."/>
            <person name="Fujiwara S."/>
            <person name="Wang Z.W."/>
            <person name="Zhang Y.Q."/>
            <person name="Mitsuda N."/>
            <person name="Wang M."/>
            <person name="Liu G.H."/>
            <person name="Pecoraro L."/>
            <person name="Huang H.X."/>
            <person name="Xiao X.J."/>
            <person name="Lin M."/>
            <person name="Wu X.Y."/>
            <person name="Wu W.L."/>
            <person name="Chen Y.Y."/>
            <person name="Chang S.B."/>
            <person name="Sakamoto S."/>
            <person name="Ohme-Takagi M."/>
            <person name="Yagi M."/>
            <person name="Zeng S.J."/>
            <person name="Shen C.Y."/>
            <person name="Yeh C.M."/>
            <person name="Luo Y.B."/>
            <person name="Tsai W.C."/>
            <person name="Van de Peer Y."/>
            <person name="Liu Z.J."/>
        </authorList>
    </citation>
    <scope>NUCLEOTIDE SEQUENCE [LARGE SCALE GENOMIC DNA]</scope>
    <source>
        <strain evidence="4">cv. Shenzhen</strain>
        <tissue evidence="3">Stem</tissue>
    </source>
</reference>
<dbReference type="EC" id="2.5.1.72" evidence="3"/>
<feature type="region of interest" description="Disordered" evidence="1">
    <location>
        <begin position="194"/>
        <end position="221"/>
    </location>
</feature>
<dbReference type="AlphaFoldDB" id="A0A2I0AQI4"/>
<evidence type="ECO:0000313" key="4">
    <source>
        <dbReference type="Proteomes" id="UP000236161"/>
    </source>
</evidence>
<dbReference type="EMBL" id="KZ451960">
    <property type="protein sequence ID" value="PKA57804.1"/>
    <property type="molecule type" value="Genomic_DNA"/>
</dbReference>
<dbReference type="GO" id="GO:0016740">
    <property type="term" value="F:transferase activity"/>
    <property type="evidence" value="ECO:0007669"/>
    <property type="project" value="UniProtKB-KW"/>
</dbReference>
<evidence type="ECO:0000259" key="2">
    <source>
        <dbReference type="Pfam" id="PF02657"/>
    </source>
</evidence>